<feature type="region of interest" description="Disordered" evidence="1">
    <location>
        <begin position="434"/>
        <end position="454"/>
    </location>
</feature>
<reference evidence="2" key="1">
    <citation type="submission" date="2021-02" db="EMBL/GenBank/DDBJ databases">
        <authorList>
            <person name="Nowell W R."/>
        </authorList>
    </citation>
    <scope>NUCLEOTIDE SEQUENCE</scope>
</reference>
<proteinExistence type="predicted"/>
<evidence type="ECO:0000313" key="2">
    <source>
        <dbReference type="EMBL" id="CAF1459927.1"/>
    </source>
</evidence>
<evidence type="ECO:0000256" key="1">
    <source>
        <dbReference type="SAM" id="MobiDB-lite"/>
    </source>
</evidence>
<dbReference type="Proteomes" id="UP000663860">
    <property type="component" value="Unassembled WGS sequence"/>
</dbReference>
<evidence type="ECO:0000313" key="3">
    <source>
        <dbReference type="Proteomes" id="UP000663860"/>
    </source>
</evidence>
<dbReference type="EMBL" id="CAJNOE010001951">
    <property type="protein sequence ID" value="CAF1459927.1"/>
    <property type="molecule type" value="Genomic_DNA"/>
</dbReference>
<comment type="caution">
    <text evidence="2">The sequence shown here is derived from an EMBL/GenBank/DDBJ whole genome shotgun (WGS) entry which is preliminary data.</text>
</comment>
<feature type="non-terminal residue" evidence="2">
    <location>
        <position position="1"/>
    </location>
</feature>
<feature type="compositionally biased region" description="Basic residues" evidence="1">
    <location>
        <begin position="436"/>
        <end position="447"/>
    </location>
</feature>
<dbReference type="AlphaFoldDB" id="A0A815QBM1"/>
<gene>
    <name evidence="2" type="ORF">IZO911_LOCUS42862</name>
</gene>
<organism evidence="2 3">
    <name type="scientific">Adineta steineri</name>
    <dbReference type="NCBI Taxonomy" id="433720"/>
    <lineage>
        <taxon>Eukaryota</taxon>
        <taxon>Metazoa</taxon>
        <taxon>Spiralia</taxon>
        <taxon>Gnathifera</taxon>
        <taxon>Rotifera</taxon>
        <taxon>Eurotatoria</taxon>
        <taxon>Bdelloidea</taxon>
        <taxon>Adinetida</taxon>
        <taxon>Adinetidae</taxon>
        <taxon>Adineta</taxon>
    </lineage>
</organism>
<protein>
    <submittedName>
        <fullName evidence="2">Uncharacterized protein</fullName>
    </submittedName>
</protein>
<accession>A0A815QBM1</accession>
<sequence length="619" mass="72064">MKNHEKEKYYEDKLPPYVSTASFQLYFINSNISEAELINLLAVVQNEMYFIMDTEADINDYTPAIIQLLVMPSNPSSSCYMLLIETCFLPNPSSTCFQLIQQLFCVVFNKENYLYSWGPLKSELQKFERYQLFTSSIFAHLIDVQAVFTKWFDAFLMEQMESDDVKNNNDDFVVVRAPPSMFELYFSSSEINRIKITNNQLWSLQDGLAYTLHKYLSKRDTCRSWAIGLDEKLTNCNKKYSSLYRHRLIKYSTYDCLSLMDLILFMYNNFLINGPYHESQVKTLGKYFSFLKNKFTAPLPSSIGKQQSTLSALIFSDTDDDSDDMLTVHELNEQQLSSLHPLVGQRLTTADPTLIPTTITTTTTTTLFPSTPPYPLAPDYNQYFLSSVLSVEPEVSSDLALVTDEFQQDNKIVNEDSDIHQDIEVLEQSTDIQPSIKRKKSRRRRSQAAKLLRNQQSSIRHRRNRYIYEVIRDINCSVSDAKCILQCYDIKYLNINPSIWKDALQTKLERKRTENLENVIVQNYRLKYSYAGSGRPVKRRFNELAKRDRHIQMLILPNNDEKPDDIGAKVNQLRNMSQTDVLTQLKLWKETLHFRRQSIKDHSTEDIIKDFPGYSNSLL</sequence>
<name>A0A815QBM1_9BILA</name>